<gene>
    <name evidence="2" type="ORF">NZD86_02530</name>
</gene>
<dbReference type="InterPro" id="IPR052026">
    <property type="entry name" value="ExeA_AAA_ATPase_DNA-bind"/>
</dbReference>
<organism evidence="2 3">
    <name type="scientific">Alicyclobacillus dauci</name>
    <dbReference type="NCBI Taxonomy" id="1475485"/>
    <lineage>
        <taxon>Bacteria</taxon>
        <taxon>Bacillati</taxon>
        <taxon>Bacillota</taxon>
        <taxon>Bacilli</taxon>
        <taxon>Bacillales</taxon>
        <taxon>Alicyclobacillaceae</taxon>
        <taxon>Alicyclobacillus</taxon>
    </lineage>
</organism>
<reference evidence="2" key="1">
    <citation type="submission" date="2022-08" db="EMBL/GenBank/DDBJ databases">
        <title>Alicyclobacillus dauci DSM2870, complete genome.</title>
        <authorList>
            <person name="Wang Q."/>
            <person name="Cai R."/>
            <person name="Wang Z."/>
        </authorList>
    </citation>
    <scope>NUCLEOTIDE SEQUENCE</scope>
    <source>
        <strain evidence="2">DSM 28700</strain>
    </source>
</reference>
<dbReference type="PANTHER" id="PTHR35894">
    <property type="entry name" value="GENERAL SECRETION PATHWAY PROTEIN A-RELATED"/>
    <property type="match status" value="1"/>
</dbReference>
<keyword evidence="3" id="KW-1185">Reference proteome</keyword>
<dbReference type="RefSeq" id="WP_268044930.1">
    <property type="nucleotide sequence ID" value="NZ_CP104064.1"/>
</dbReference>
<evidence type="ECO:0000313" key="3">
    <source>
        <dbReference type="Proteomes" id="UP001164803"/>
    </source>
</evidence>
<evidence type="ECO:0000313" key="2">
    <source>
        <dbReference type="EMBL" id="WAH37435.1"/>
    </source>
</evidence>
<dbReference type="Gene3D" id="3.40.50.300">
    <property type="entry name" value="P-loop containing nucleotide triphosphate hydrolases"/>
    <property type="match status" value="1"/>
</dbReference>
<protein>
    <submittedName>
        <fullName evidence="2">TniB family NTP-binding protein</fullName>
    </submittedName>
</protein>
<dbReference type="PANTHER" id="PTHR35894:SF5">
    <property type="entry name" value="MU-LIKE PROPHAGE FLUMU DNA TRANSPOSITION PROTEIN B"/>
    <property type="match status" value="1"/>
</dbReference>
<name>A0ABY6Z3V8_9BACL</name>
<sequence length="308" mass="35173">MNLTEKQQTLKRVEEMNIEHDRYKQIHEMLDALRPDSSLGNYKYQAKHLFIFGESGSGKTTLVQRYAEKFPSYDAEIDNEGTVASIKPVVVADFPNPFTIVEFYQTIVRALGAPQQMRSRIGDVKRQVFTLLREQRVEMLILDEANSILSGRYVKLNEAMEAIKHVSNMVNVSIVMVGTPESRQLVEQNFQYFRRFPSVELQRFEKCDEEFCNLLKSIDEQISPLKPIGLGDPNTLLPEVLHHMSGGLLGALTPILQFAYRKMLAVGGTDTLADRRLLISALEFAQRAILGDDEEKFTKMLHRSEMSK</sequence>
<dbReference type="SMART" id="SM00382">
    <property type="entry name" value="AAA"/>
    <property type="match status" value="1"/>
</dbReference>
<dbReference type="Proteomes" id="UP001164803">
    <property type="component" value="Chromosome"/>
</dbReference>
<proteinExistence type="predicted"/>
<dbReference type="EMBL" id="CP104064">
    <property type="protein sequence ID" value="WAH37435.1"/>
    <property type="molecule type" value="Genomic_DNA"/>
</dbReference>
<dbReference type="InterPro" id="IPR008868">
    <property type="entry name" value="TniB"/>
</dbReference>
<dbReference type="InterPro" id="IPR027417">
    <property type="entry name" value="P-loop_NTPase"/>
</dbReference>
<dbReference type="InterPro" id="IPR003593">
    <property type="entry name" value="AAA+_ATPase"/>
</dbReference>
<dbReference type="SUPFAM" id="SSF52540">
    <property type="entry name" value="P-loop containing nucleoside triphosphate hydrolases"/>
    <property type="match status" value="1"/>
</dbReference>
<dbReference type="Pfam" id="PF05621">
    <property type="entry name" value="TniB"/>
    <property type="match status" value="1"/>
</dbReference>
<evidence type="ECO:0000259" key="1">
    <source>
        <dbReference type="SMART" id="SM00382"/>
    </source>
</evidence>
<feature type="domain" description="AAA+ ATPase" evidence="1">
    <location>
        <begin position="45"/>
        <end position="205"/>
    </location>
</feature>
<accession>A0ABY6Z3V8</accession>